<sequence>GFGAANESSSDSNPFQRPTPSKLQPTCRPTCKVTSRFHTGFTEGWIAACCSCDCKQHRVNFNARQMHKYPVCHVLDNSPNFLVCRSSSPFRLKKSVAGRESSITRSIRHRTANSTPPLRLCVCLPYNPAYIQLQPHQALS</sequence>
<comment type="caution">
    <text evidence="2">The sequence shown here is derived from an EMBL/GenBank/DDBJ whole genome shotgun (WGS) entry which is preliminary data.</text>
</comment>
<feature type="compositionally biased region" description="Polar residues" evidence="1">
    <location>
        <begin position="1"/>
        <end position="24"/>
    </location>
</feature>
<feature type="non-terminal residue" evidence="2">
    <location>
        <position position="140"/>
    </location>
</feature>
<feature type="region of interest" description="Disordered" evidence="1">
    <location>
        <begin position="1"/>
        <end position="27"/>
    </location>
</feature>
<proteinExistence type="predicted"/>
<name>A0A2S4UX89_9BASI</name>
<evidence type="ECO:0000313" key="2">
    <source>
        <dbReference type="EMBL" id="POW01904.1"/>
    </source>
</evidence>
<gene>
    <name evidence="2" type="ORF">PSTT_12188</name>
</gene>
<keyword evidence="3" id="KW-1185">Reference proteome</keyword>
<dbReference type="EMBL" id="PKSL01000151">
    <property type="protein sequence ID" value="POW01904.1"/>
    <property type="molecule type" value="Genomic_DNA"/>
</dbReference>
<accession>A0A2S4UX89</accession>
<dbReference type="Proteomes" id="UP000239156">
    <property type="component" value="Unassembled WGS sequence"/>
</dbReference>
<dbReference type="VEuPathDB" id="FungiDB:PSTT_12188"/>
<dbReference type="VEuPathDB" id="FungiDB:PSHT_12384"/>
<organism evidence="2 3">
    <name type="scientific">Puccinia striiformis</name>
    <dbReference type="NCBI Taxonomy" id="27350"/>
    <lineage>
        <taxon>Eukaryota</taxon>
        <taxon>Fungi</taxon>
        <taxon>Dikarya</taxon>
        <taxon>Basidiomycota</taxon>
        <taxon>Pucciniomycotina</taxon>
        <taxon>Pucciniomycetes</taxon>
        <taxon>Pucciniales</taxon>
        <taxon>Pucciniaceae</taxon>
        <taxon>Puccinia</taxon>
    </lineage>
</organism>
<evidence type="ECO:0000313" key="3">
    <source>
        <dbReference type="Proteomes" id="UP000239156"/>
    </source>
</evidence>
<dbReference type="AlphaFoldDB" id="A0A2S4UX89"/>
<feature type="non-terminal residue" evidence="2">
    <location>
        <position position="1"/>
    </location>
</feature>
<reference evidence="2" key="1">
    <citation type="submission" date="2017-12" db="EMBL/GenBank/DDBJ databases">
        <title>Gene loss provides genomic basis for host adaptation in cereal stripe rust fungi.</title>
        <authorList>
            <person name="Xia C."/>
        </authorList>
    </citation>
    <scope>NUCLEOTIDE SEQUENCE [LARGE SCALE GENOMIC DNA]</scope>
    <source>
        <strain evidence="2">93-210</strain>
    </source>
</reference>
<protein>
    <submittedName>
        <fullName evidence="2">Uncharacterized protein</fullName>
    </submittedName>
</protein>
<evidence type="ECO:0000256" key="1">
    <source>
        <dbReference type="SAM" id="MobiDB-lite"/>
    </source>
</evidence>